<protein>
    <submittedName>
        <fullName evidence="1">Uncharacterized protein</fullName>
    </submittedName>
</protein>
<sequence>MKRPLQWFVCQLHANELPLRHLFAHVDRTATGPRSFTGEIGKSLAGCEKLSVVSFTPIENTLCEVTNKKDLSTDQLYLMEICEAINCGYCRESLSKRNPGKFCH</sequence>
<evidence type="ECO:0000313" key="2">
    <source>
        <dbReference type="Proteomes" id="UP000499080"/>
    </source>
</evidence>
<dbReference type="OrthoDB" id="7986506at2759"/>
<evidence type="ECO:0000313" key="1">
    <source>
        <dbReference type="EMBL" id="GBM32672.1"/>
    </source>
</evidence>
<gene>
    <name evidence="1" type="ORF">AVEN_89662_1</name>
</gene>
<dbReference type="Proteomes" id="UP000499080">
    <property type="component" value="Unassembled WGS sequence"/>
</dbReference>
<dbReference type="EMBL" id="BGPR01000714">
    <property type="protein sequence ID" value="GBM32672.1"/>
    <property type="molecule type" value="Genomic_DNA"/>
</dbReference>
<comment type="caution">
    <text evidence="1">The sequence shown here is derived from an EMBL/GenBank/DDBJ whole genome shotgun (WGS) entry which is preliminary data.</text>
</comment>
<proteinExistence type="predicted"/>
<name>A0A4Y2ETT8_ARAVE</name>
<dbReference type="AlphaFoldDB" id="A0A4Y2ETT8"/>
<accession>A0A4Y2ETT8</accession>
<reference evidence="1 2" key="1">
    <citation type="journal article" date="2019" name="Sci. Rep.">
        <title>Orb-weaving spider Araneus ventricosus genome elucidates the spidroin gene catalogue.</title>
        <authorList>
            <person name="Kono N."/>
            <person name="Nakamura H."/>
            <person name="Ohtoshi R."/>
            <person name="Moran D.A.P."/>
            <person name="Shinohara A."/>
            <person name="Yoshida Y."/>
            <person name="Fujiwara M."/>
            <person name="Mori M."/>
            <person name="Tomita M."/>
            <person name="Arakawa K."/>
        </authorList>
    </citation>
    <scope>NUCLEOTIDE SEQUENCE [LARGE SCALE GENOMIC DNA]</scope>
</reference>
<organism evidence="1 2">
    <name type="scientific">Araneus ventricosus</name>
    <name type="common">Orbweaver spider</name>
    <name type="synonym">Epeira ventricosa</name>
    <dbReference type="NCBI Taxonomy" id="182803"/>
    <lineage>
        <taxon>Eukaryota</taxon>
        <taxon>Metazoa</taxon>
        <taxon>Ecdysozoa</taxon>
        <taxon>Arthropoda</taxon>
        <taxon>Chelicerata</taxon>
        <taxon>Arachnida</taxon>
        <taxon>Araneae</taxon>
        <taxon>Araneomorphae</taxon>
        <taxon>Entelegynae</taxon>
        <taxon>Araneoidea</taxon>
        <taxon>Araneidae</taxon>
        <taxon>Araneus</taxon>
    </lineage>
</organism>
<keyword evidence="2" id="KW-1185">Reference proteome</keyword>